<evidence type="ECO:0000256" key="2">
    <source>
        <dbReference type="SAM" id="MobiDB-lite"/>
    </source>
</evidence>
<evidence type="ECO:0000256" key="1">
    <source>
        <dbReference type="ARBA" id="ARBA00022679"/>
    </source>
</evidence>
<dbReference type="SUPFAM" id="SSF53756">
    <property type="entry name" value="UDP-Glycosyltransferase/glycogen phosphorylase"/>
    <property type="match status" value="1"/>
</dbReference>
<dbReference type="GeneID" id="97279846"/>
<keyword evidence="1 4" id="KW-0808">Transferase</keyword>
<keyword evidence="5" id="KW-1185">Reference proteome</keyword>
<organism evidence="4 5">
    <name type="scientific">Streptomyces achromogenes</name>
    <dbReference type="NCBI Taxonomy" id="67255"/>
    <lineage>
        <taxon>Bacteria</taxon>
        <taxon>Bacillati</taxon>
        <taxon>Actinomycetota</taxon>
        <taxon>Actinomycetes</taxon>
        <taxon>Kitasatosporales</taxon>
        <taxon>Streptomycetaceae</taxon>
        <taxon>Streptomyces</taxon>
    </lineage>
</organism>
<sequence>MAHVALMSVPLHGHVNPLLGVAAELVARGHRVTFATGADFAPLIEEAGAVPVRYRTTFPGTDNRGRSWLPADDDGRLAVDAFAKERDAALPQVAAAYTADVPDLVVYDTVTGHAPLLARAWGVPEVQFSPTHAFPAGTRGPGVGGGPGALSDTVPCIVAMPPSLQFEAEKTGPHHTYVGPVTWRRHAHGTWTPPPDGRPVALVSLGTTYNTRTDLFRRAAEAVRALDGPDWHVVVATGHGTAPEALEGLPPGTEVHEWVPQVSVLARARLFITAGGTGSVLEGLTAGVPLVVLPQAIEQFLTARQVDTLGLGRALPPQDVTAQSLRSVVREVTGDPGIGGRLARMRAEIARCGGARAAADVIEARLPTDGSRPPGAAPRTSAAPHGSKERLG</sequence>
<reference evidence="4 5" key="1">
    <citation type="submission" date="2022-10" db="EMBL/GenBank/DDBJ databases">
        <title>The complete genomes of actinobacterial strains from the NBC collection.</title>
        <authorList>
            <person name="Joergensen T.S."/>
            <person name="Alvarez Arevalo M."/>
            <person name="Sterndorff E.B."/>
            <person name="Faurdal D."/>
            <person name="Vuksanovic O."/>
            <person name="Mourched A.-S."/>
            <person name="Charusanti P."/>
            <person name="Shaw S."/>
            <person name="Blin K."/>
            <person name="Weber T."/>
        </authorList>
    </citation>
    <scope>NUCLEOTIDE SEQUENCE [LARGE SCALE GENOMIC DNA]</scope>
    <source>
        <strain evidence="4 5">NBC_00156</strain>
    </source>
</reference>
<dbReference type="Pfam" id="PF06722">
    <property type="entry name" value="EryCIII-like_C"/>
    <property type="match status" value="1"/>
</dbReference>
<gene>
    <name evidence="4" type="ORF">OG350_05450</name>
</gene>
<dbReference type="CDD" id="cd03784">
    <property type="entry name" value="GT1_Gtf-like"/>
    <property type="match status" value="1"/>
</dbReference>
<accession>A0ABZ1KIR6</accession>
<dbReference type="RefSeq" id="WP_405445738.1">
    <property type="nucleotide sequence ID" value="NZ_CP108164.1"/>
</dbReference>
<dbReference type="GO" id="GO:0016740">
    <property type="term" value="F:transferase activity"/>
    <property type="evidence" value="ECO:0007669"/>
    <property type="project" value="UniProtKB-KW"/>
</dbReference>
<dbReference type="InterPro" id="IPR050426">
    <property type="entry name" value="Glycosyltransferase_28"/>
</dbReference>
<protein>
    <submittedName>
        <fullName evidence="4">Glycosyl transferase</fullName>
    </submittedName>
</protein>
<dbReference type="PANTHER" id="PTHR48050">
    <property type="entry name" value="STEROL 3-BETA-GLUCOSYLTRANSFERASE"/>
    <property type="match status" value="1"/>
</dbReference>
<dbReference type="InterPro" id="IPR010610">
    <property type="entry name" value="EryCIII-like_C"/>
</dbReference>
<evidence type="ECO:0000313" key="4">
    <source>
        <dbReference type="EMBL" id="WTQ79782.1"/>
    </source>
</evidence>
<dbReference type="Proteomes" id="UP001622557">
    <property type="component" value="Chromosome"/>
</dbReference>
<name>A0ABZ1KIR6_STRAH</name>
<dbReference type="InterPro" id="IPR002213">
    <property type="entry name" value="UDP_glucos_trans"/>
</dbReference>
<feature type="domain" description="Erythromycin biosynthesis protein CIII-like C-terminal" evidence="3">
    <location>
        <begin position="232"/>
        <end position="350"/>
    </location>
</feature>
<proteinExistence type="predicted"/>
<dbReference type="EMBL" id="CP108164">
    <property type="protein sequence ID" value="WTQ79782.1"/>
    <property type="molecule type" value="Genomic_DNA"/>
</dbReference>
<dbReference type="PANTHER" id="PTHR48050:SF13">
    <property type="entry name" value="STEROL 3-BETA-GLUCOSYLTRANSFERASE UGT80A2"/>
    <property type="match status" value="1"/>
</dbReference>
<evidence type="ECO:0000259" key="3">
    <source>
        <dbReference type="Pfam" id="PF06722"/>
    </source>
</evidence>
<dbReference type="Gene3D" id="3.40.50.2000">
    <property type="entry name" value="Glycogen Phosphorylase B"/>
    <property type="match status" value="2"/>
</dbReference>
<feature type="region of interest" description="Disordered" evidence="2">
    <location>
        <begin position="365"/>
        <end position="392"/>
    </location>
</feature>
<evidence type="ECO:0000313" key="5">
    <source>
        <dbReference type="Proteomes" id="UP001622557"/>
    </source>
</evidence>